<dbReference type="Proteomes" id="UP000181992">
    <property type="component" value="Unassembled WGS sequence"/>
</dbReference>
<comment type="caution">
    <text evidence="1">The sequence shown here is derived from an EMBL/GenBank/DDBJ whole genome shotgun (WGS) entry which is preliminary data.</text>
</comment>
<dbReference type="EMBL" id="MNVN01000012">
    <property type="protein sequence ID" value="OIO30841.1"/>
    <property type="molecule type" value="Genomic_DNA"/>
</dbReference>
<evidence type="ECO:0000313" key="1">
    <source>
        <dbReference type="EMBL" id="OIO30841.1"/>
    </source>
</evidence>
<gene>
    <name evidence="1" type="ORF">AUJ77_01700</name>
</gene>
<name>A0A1J4V6D9_9BACT</name>
<sequence length="114" mass="13257">MKVELGKRHFVNVSEFEKFLNNKDKGLSDARLRDMRSFYSRRMRNAEKSFAVVEIITEENIPNSKLVLCIFRQYLPGEERVMVPSYCLREDKRVTAQVLPRSPAGRFEGNTLSA</sequence>
<proteinExistence type="predicted"/>
<evidence type="ECO:0000313" key="2">
    <source>
        <dbReference type="Proteomes" id="UP000181992"/>
    </source>
</evidence>
<organism evidence="1 2">
    <name type="scientific">Candidatus Nomurabacteria bacterium CG1_02_43_90</name>
    <dbReference type="NCBI Taxonomy" id="1805281"/>
    <lineage>
        <taxon>Bacteria</taxon>
        <taxon>Candidatus Nomuraibacteriota</taxon>
    </lineage>
</organism>
<protein>
    <submittedName>
        <fullName evidence="1">Uncharacterized protein</fullName>
    </submittedName>
</protein>
<dbReference type="STRING" id="1805281.AUJ77_01700"/>
<reference evidence="1 2" key="1">
    <citation type="journal article" date="2016" name="Environ. Microbiol.">
        <title>Genomic resolution of a cold subsurface aquifer community provides metabolic insights for novel microbes adapted to high CO concentrations.</title>
        <authorList>
            <person name="Probst A.J."/>
            <person name="Castelle C.J."/>
            <person name="Singh A."/>
            <person name="Brown C.T."/>
            <person name="Anantharaman K."/>
            <person name="Sharon I."/>
            <person name="Hug L.A."/>
            <person name="Burstein D."/>
            <person name="Emerson J.B."/>
            <person name="Thomas B.C."/>
            <person name="Banfield J.F."/>
        </authorList>
    </citation>
    <scope>NUCLEOTIDE SEQUENCE [LARGE SCALE GENOMIC DNA]</scope>
    <source>
        <strain evidence="1">CG1_02_43_90</strain>
    </source>
</reference>
<accession>A0A1J4V6D9</accession>
<dbReference type="AlphaFoldDB" id="A0A1J4V6D9"/>